<evidence type="ECO:0000256" key="2">
    <source>
        <dbReference type="ARBA" id="ARBA00022729"/>
    </source>
</evidence>
<dbReference type="AlphaFoldDB" id="A0AAD8QPC1"/>
<evidence type="ECO:0000256" key="3">
    <source>
        <dbReference type="PROSITE-ProRule" id="PRU00076"/>
    </source>
</evidence>
<reference evidence="7" key="1">
    <citation type="submission" date="2023-07" db="EMBL/GenBank/DDBJ databases">
        <title>A chromosome-level genome assembly of Lolium multiflorum.</title>
        <authorList>
            <person name="Chen Y."/>
            <person name="Copetti D."/>
            <person name="Kolliker R."/>
            <person name="Studer B."/>
        </authorList>
    </citation>
    <scope>NUCLEOTIDE SEQUENCE</scope>
    <source>
        <strain evidence="7">02402/16</strain>
        <tissue evidence="7">Leaf</tissue>
    </source>
</reference>
<dbReference type="PANTHER" id="PTHR33491">
    <property type="entry name" value="OSJNBA0016N04.9 PROTEIN"/>
    <property type="match status" value="1"/>
</dbReference>
<feature type="disulfide bond" evidence="3">
    <location>
        <begin position="237"/>
        <end position="254"/>
    </location>
</feature>
<dbReference type="PROSITE" id="PS50026">
    <property type="entry name" value="EGF_3"/>
    <property type="match status" value="1"/>
</dbReference>
<keyword evidence="5" id="KW-1133">Transmembrane helix</keyword>
<feature type="compositionally biased region" description="Basic and acidic residues" evidence="4">
    <location>
        <begin position="678"/>
        <end position="690"/>
    </location>
</feature>
<feature type="transmembrane region" description="Helical" evidence="5">
    <location>
        <begin position="562"/>
        <end position="585"/>
    </location>
</feature>
<feature type="domain" description="EGF-like" evidence="6">
    <location>
        <begin position="224"/>
        <end position="271"/>
    </location>
</feature>
<dbReference type="GO" id="GO:0016020">
    <property type="term" value="C:membrane"/>
    <property type="evidence" value="ECO:0007669"/>
    <property type="project" value="UniProtKB-SubCell"/>
</dbReference>
<evidence type="ECO:0000256" key="5">
    <source>
        <dbReference type="SAM" id="Phobius"/>
    </source>
</evidence>
<evidence type="ECO:0000313" key="7">
    <source>
        <dbReference type="EMBL" id="KAK1605846.1"/>
    </source>
</evidence>
<dbReference type="EMBL" id="JAUUTY010000007">
    <property type="protein sequence ID" value="KAK1605846.1"/>
    <property type="molecule type" value="Genomic_DNA"/>
</dbReference>
<dbReference type="SMART" id="SM00181">
    <property type="entry name" value="EGF"/>
    <property type="match status" value="2"/>
</dbReference>
<evidence type="ECO:0000256" key="4">
    <source>
        <dbReference type="SAM" id="MobiDB-lite"/>
    </source>
</evidence>
<comment type="subcellular location">
    <subcellularLocation>
        <location evidence="1">Membrane</location>
        <topology evidence="1">Single-pass membrane protein</topology>
    </subcellularLocation>
</comment>
<keyword evidence="3" id="KW-0245">EGF-like domain</keyword>
<gene>
    <name evidence="7" type="ORF">QYE76_029519</name>
</gene>
<feature type="region of interest" description="Disordered" evidence="4">
    <location>
        <begin position="789"/>
        <end position="813"/>
    </location>
</feature>
<comment type="caution">
    <text evidence="3">Lacks conserved residue(s) required for the propagation of feature annotation.</text>
</comment>
<comment type="caution">
    <text evidence="7">The sequence shown here is derived from an EMBL/GenBank/DDBJ whole genome shotgun (WGS) entry which is preliminary data.</text>
</comment>
<evidence type="ECO:0000259" key="6">
    <source>
        <dbReference type="PROSITE" id="PS50026"/>
    </source>
</evidence>
<proteinExistence type="predicted"/>
<dbReference type="Pfam" id="PF13947">
    <property type="entry name" value="GUB_WAK_bind"/>
    <property type="match status" value="1"/>
</dbReference>
<feature type="compositionally biased region" description="Low complexity" evidence="4">
    <location>
        <begin position="704"/>
        <end position="713"/>
    </location>
</feature>
<name>A0AAD8QPC1_LOLMU</name>
<keyword evidence="5" id="KW-0472">Membrane</keyword>
<keyword evidence="2" id="KW-0732">Signal</keyword>
<dbReference type="InterPro" id="IPR000742">
    <property type="entry name" value="EGF"/>
</dbReference>
<evidence type="ECO:0000313" key="8">
    <source>
        <dbReference type="Proteomes" id="UP001231189"/>
    </source>
</evidence>
<evidence type="ECO:0000256" key="1">
    <source>
        <dbReference type="ARBA" id="ARBA00004167"/>
    </source>
</evidence>
<keyword evidence="3" id="KW-1015">Disulfide bond</keyword>
<keyword evidence="5" id="KW-0812">Transmembrane</keyword>
<accession>A0AAD8QPC1</accession>
<dbReference type="Gene3D" id="2.10.25.10">
    <property type="entry name" value="Laminin"/>
    <property type="match status" value="1"/>
</dbReference>
<organism evidence="7 8">
    <name type="scientific">Lolium multiflorum</name>
    <name type="common">Italian ryegrass</name>
    <name type="synonym">Lolium perenne subsp. multiflorum</name>
    <dbReference type="NCBI Taxonomy" id="4521"/>
    <lineage>
        <taxon>Eukaryota</taxon>
        <taxon>Viridiplantae</taxon>
        <taxon>Streptophyta</taxon>
        <taxon>Embryophyta</taxon>
        <taxon>Tracheophyta</taxon>
        <taxon>Spermatophyta</taxon>
        <taxon>Magnoliopsida</taxon>
        <taxon>Liliopsida</taxon>
        <taxon>Poales</taxon>
        <taxon>Poaceae</taxon>
        <taxon>BOP clade</taxon>
        <taxon>Pooideae</taxon>
        <taxon>Poodae</taxon>
        <taxon>Poeae</taxon>
        <taxon>Poeae Chloroplast Group 2 (Poeae type)</taxon>
        <taxon>Loliodinae</taxon>
        <taxon>Loliinae</taxon>
        <taxon>Lolium</taxon>
    </lineage>
</organism>
<dbReference type="GO" id="GO:0030247">
    <property type="term" value="F:polysaccharide binding"/>
    <property type="evidence" value="ECO:0007669"/>
    <property type="project" value="InterPro"/>
</dbReference>
<sequence length="892" mass="97772">MGPSYCYHSPGFNLRCDHGRLLLGNGTFQVAEDIYPSFPRLTVFHTGDIQTDGHGRGTFGAGVGLGDDSPFSLSRGNQLVLIGCNMRATLRNGNVTMSGCSSFCTDSSDEGRKYMPSRLKSSMLCSSIGCCQAPIIVNREVIAGSGKLLPITSYDVELDSFGWNRSEARELPARVFIARDGWFAPMSISHQLLSNEHLGAAPMEVPFWLDWEVTIGQQGTSLSDSWECPVDAARTVCRSNHANCTRRERGGYTCSCKDGYEGNPYISNGCQGNCITSCGNMSVPYPFGIGPPGCYLPGFNLTCDTSNHHAPRLMLSTFQVVDISLLNSTVRVVNRGVLHMYGGRYGSGGGSIEFSLWDEWPYSLSTNNELILMGCGVQAGLLGAGKPAILSGCSSFCPSNEDGTYIVDDDEDDDQYCYGMGCCQARISMSRDGWPKEFWIDWMDSNSAWDETSPHSYAFIAEDGWFRKRRVSTELPRRTPSLEIPIVLDWEVVQLQSAAGSRPPANLSSQQHYLKCPGICSSKNSFCKPRIRGYTCHCGEGYTGNPYLIDGCKGGRKYFKGMSAVIGVASGVGIVLFVLIAFLVSKKLKHHREKMMKRKFFEQNRGQLLQQLVSQKADIAERMIISLEELKKATNNFDKARELGGGGHGNGEDGSTAASARRVSGWQTTGGEGNWRVDMGERTERERGKGGAEQQQHGSRWAEEQAACGSEAAARGASAGAEIERELLSREVNASRIEASGSRIERVARCVRAWQAGEQRAAVAWWARGAGPVGQRRPSSGRWRLSYLPAETPPTPSTQIVGSTGADRERSEGEGFLGDRNFVGCVFHDWQTVMEGGLEFRLPVTMTGEEIERLDILMSEVPHACLRRCPPPPPHRQFHGLPMGRGQYRNSS</sequence>
<dbReference type="InterPro" id="IPR025287">
    <property type="entry name" value="WAK_GUB"/>
</dbReference>
<feature type="region of interest" description="Disordered" evidence="4">
    <location>
        <begin position="641"/>
        <end position="713"/>
    </location>
</feature>
<dbReference type="Proteomes" id="UP001231189">
    <property type="component" value="Unassembled WGS sequence"/>
</dbReference>
<keyword evidence="8" id="KW-1185">Reference proteome</keyword>
<protein>
    <recommendedName>
        <fullName evidence="6">EGF-like domain-containing protein</fullName>
    </recommendedName>
</protein>